<dbReference type="AlphaFoldDB" id="A0A699Z0U3"/>
<dbReference type="Proteomes" id="UP000485058">
    <property type="component" value="Unassembled WGS sequence"/>
</dbReference>
<protein>
    <submittedName>
        <fullName evidence="1">Uncharacterized protein</fullName>
    </submittedName>
</protein>
<proteinExistence type="predicted"/>
<accession>A0A699Z0U3</accession>
<gene>
    <name evidence="1" type="ORF">HaLaN_08661</name>
</gene>
<comment type="caution">
    <text evidence="1">The sequence shown here is derived from an EMBL/GenBank/DDBJ whole genome shotgun (WGS) entry which is preliminary data.</text>
</comment>
<sequence length="117" mass="12983">MGTIKAMAFKRKGLLNLTPEEVHSKLQRIADVVEVPVDKARQMAIIQPGLLMETERTAETLKAGIRSISYELGAPKDEVVELILTNQSVLHGRELRLSVADMAHLAMLREPKGRVVD</sequence>
<reference evidence="1 2" key="1">
    <citation type="submission" date="2020-02" db="EMBL/GenBank/DDBJ databases">
        <title>Draft genome sequence of Haematococcus lacustris strain NIES-144.</title>
        <authorList>
            <person name="Morimoto D."/>
            <person name="Nakagawa S."/>
            <person name="Yoshida T."/>
            <person name="Sawayama S."/>
        </authorList>
    </citation>
    <scope>NUCLEOTIDE SEQUENCE [LARGE SCALE GENOMIC DNA]</scope>
    <source>
        <strain evidence="1 2">NIES-144</strain>
    </source>
</reference>
<evidence type="ECO:0000313" key="1">
    <source>
        <dbReference type="EMBL" id="GFH12886.1"/>
    </source>
</evidence>
<dbReference type="EMBL" id="BLLF01000551">
    <property type="protein sequence ID" value="GFH12886.1"/>
    <property type="molecule type" value="Genomic_DNA"/>
</dbReference>
<keyword evidence="2" id="KW-1185">Reference proteome</keyword>
<organism evidence="1 2">
    <name type="scientific">Haematococcus lacustris</name>
    <name type="common">Green alga</name>
    <name type="synonym">Haematococcus pluvialis</name>
    <dbReference type="NCBI Taxonomy" id="44745"/>
    <lineage>
        <taxon>Eukaryota</taxon>
        <taxon>Viridiplantae</taxon>
        <taxon>Chlorophyta</taxon>
        <taxon>core chlorophytes</taxon>
        <taxon>Chlorophyceae</taxon>
        <taxon>CS clade</taxon>
        <taxon>Chlamydomonadales</taxon>
        <taxon>Haematococcaceae</taxon>
        <taxon>Haematococcus</taxon>
    </lineage>
</organism>
<evidence type="ECO:0000313" key="2">
    <source>
        <dbReference type="Proteomes" id="UP000485058"/>
    </source>
</evidence>
<name>A0A699Z0U3_HAELA</name>